<organism evidence="1 2">
    <name type="scientific">Gossypium australe</name>
    <dbReference type="NCBI Taxonomy" id="47621"/>
    <lineage>
        <taxon>Eukaryota</taxon>
        <taxon>Viridiplantae</taxon>
        <taxon>Streptophyta</taxon>
        <taxon>Embryophyta</taxon>
        <taxon>Tracheophyta</taxon>
        <taxon>Spermatophyta</taxon>
        <taxon>Magnoliopsida</taxon>
        <taxon>eudicotyledons</taxon>
        <taxon>Gunneridae</taxon>
        <taxon>Pentapetalae</taxon>
        <taxon>rosids</taxon>
        <taxon>malvids</taxon>
        <taxon>Malvales</taxon>
        <taxon>Malvaceae</taxon>
        <taxon>Malvoideae</taxon>
        <taxon>Gossypium</taxon>
    </lineage>
</organism>
<name>A0A5B6X1L9_9ROSI</name>
<keyword evidence="2" id="KW-1185">Reference proteome</keyword>
<evidence type="ECO:0000313" key="2">
    <source>
        <dbReference type="Proteomes" id="UP000325315"/>
    </source>
</evidence>
<sequence length="81" mass="9424">MVRSVDYTLIIKVSNISYHKRNYDFLIDYQPGKANVLVDAPSRNVVCKLRAMFTRICIYNDGSLLEELEVKLVLFDQIRTP</sequence>
<reference evidence="2" key="1">
    <citation type="journal article" date="2019" name="Plant Biotechnol. J.">
        <title>Genome sequencing of the Australian wild diploid species Gossypium australe highlights disease resistance and delayed gland morphogenesis.</title>
        <authorList>
            <person name="Cai Y."/>
            <person name="Cai X."/>
            <person name="Wang Q."/>
            <person name="Wang P."/>
            <person name="Zhang Y."/>
            <person name="Cai C."/>
            <person name="Xu Y."/>
            <person name="Wang K."/>
            <person name="Zhou Z."/>
            <person name="Wang C."/>
            <person name="Geng S."/>
            <person name="Li B."/>
            <person name="Dong Q."/>
            <person name="Hou Y."/>
            <person name="Wang H."/>
            <person name="Ai P."/>
            <person name="Liu Z."/>
            <person name="Yi F."/>
            <person name="Sun M."/>
            <person name="An G."/>
            <person name="Cheng J."/>
            <person name="Zhang Y."/>
            <person name="Shi Q."/>
            <person name="Xie Y."/>
            <person name="Shi X."/>
            <person name="Chang Y."/>
            <person name="Huang F."/>
            <person name="Chen Y."/>
            <person name="Hong S."/>
            <person name="Mi L."/>
            <person name="Sun Q."/>
            <person name="Zhang L."/>
            <person name="Zhou B."/>
            <person name="Peng R."/>
            <person name="Zhang X."/>
            <person name="Liu F."/>
        </authorList>
    </citation>
    <scope>NUCLEOTIDE SEQUENCE [LARGE SCALE GENOMIC DNA]</scope>
    <source>
        <strain evidence="2">cv. PA1801</strain>
    </source>
</reference>
<gene>
    <name evidence="1" type="ORF">EPI10_031914</name>
</gene>
<dbReference type="Proteomes" id="UP000325315">
    <property type="component" value="Unassembled WGS sequence"/>
</dbReference>
<comment type="caution">
    <text evidence="1">The sequence shown here is derived from an EMBL/GenBank/DDBJ whole genome shotgun (WGS) entry which is preliminary data.</text>
</comment>
<proteinExistence type="predicted"/>
<protein>
    <submittedName>
        <fullName evidence="1">Integrase</fullName>
    </submittedName>
</protein>
<dbReference type="OrthoDB" id="1938712at2759"/>
<accession>A0A5B6X1L9</accession>
<dbReference type="AlphaFoldDB" id="A0A5B6X1L9"/>
<evidence type="ECO:0000313" key="1">
    <source>
        <dbReference type="EMBL" id="KAA3488139.1"/>
    </source>
</evidence>
<dbReference type="EMBL" id="SMMG02000001">
    <property type="protein sequence ID" value="KAA3488139.1"/>
    <property type="molecule type" value="Genomic_DNA"/>
</dbReference>